<dbReference type="InterPro" id="IPR003510">
    <property type="entry name" value="Fumarate_red_C"/>
</dbReference>
<evidence type="ECO:0000256" key="6">
    <source>
        <dbReference type="SAM" id="Phobius"/>
    </source>
</evidence>
<feature type="transmembrane region" description="Helical" evidence="6">
    <location>
        <begin position="63"/>
        <end position="87"/>
    </location>
</feature>
<feature type="region of interest" description="Disordered" evidence="5">
    <location>
        <begin position="1"/>
        <end position="43"/>
    </location>
</feature>
<feature type="transmembrane region" description="Helical" evidence="6">
    <location>
        <begin position="107"/>
        <end position="129"/>
    </location>
</feature>
<dbReference type="GO" id="GO:0016020">
    <property type="term" value="C:membrane"/>
    <property type="evidence" value="ECO:0007669"/>
    <property type="project" value="InterPro"/>
</dbReference>
<organism evidence="7 8">
    <name type="scientific">Bailinhaonella thermotolerans</name>
    <dbReference type="NCBI Taxonomy" id="1070861"/>
    <lineage>
        <taxon>Bacteria</taxon>
        <taxon>Bacillati</taxon>
        <taxon>Actinomycetota</taxon>
        <taxon>Actinomycetes</taxon>
        <taxon>Streptosporangiales</taxon>
        <taxon>Streptosporangiaceae</taxon>
        <taxon>Bailinhaonella</taxon>
    </lineage>
</organism>
<accession>A0A3A4AZR9</accession>
<evidence type="ECO:0000256" key="3">
    <source>
        <dbReference type="ARBA" id="ARBA00022989"/>
    </source>
</evidence>
<evidence type="ECO:0000256" key="5">
    <source>
        <dbReference type="SAM" id="MobiDB-lite"/>
    </source>
</evidence>
<dbReference type="Proteomes" id="UP000265768">
    <property type="component" value="Unassembled WGS sequence"/>
</dbReference>
<keyword evidence="1" id="KW-1003">Cell membrane</keyword>
<comment type="caution">
    <text evidence="7">The sequence shown here is derived from an EMBL/GenBank/DDBJ whole genome shotgun (WGS) entry which is preliminary data.</text>
</comment>
<keyword evidence="2 6" id="KW-0812">Transmembrane</keyword>
<reference evidence="7 8" key="1">
    <citation type="submission" date="2018-09" db="EMBL/GenBank/DDBJ databases">
        <title>YIM 75507 draft genome.</title>
        <authorList>
            <person name="Tang S."/>
            <person name="Feng Y."/>
        </authorList>
    </citation>
    <scope>NUCLEOTIDE SEQUENCE [LARGE SCALE GENOMIC DNA]</scope>
    <source>
        <strain evidence="7 8">YIM 75507</strain>
    </source>
</reference>
<name>A0A3A4AZR9_9ACTN</name>
<evidence type="ECO:0000313" key="7">
    <source>
        <dbReference type="EMBL" id="RJL34079.1"/>
    </source>
</evidence>
<sequence length="170" mass="18508">MLGGVPQGRGPGGRDPAVQADRRDGDGQAVPAAEGGPVTAPDDTAARYRRPVPVLWWTGRRPYLLFMIREFSSVFVAWSVVYLLLLVRAVAAGPAAYRGFMELSASWWMLALNVAALALTLFHTITWFVVTPKAVAVRVLGVRLPAFMVAGPLYTAWIAVSAFVVWLLVR</sequence>
<dbReference type="EMBL" id="QZEY01000002">
    <property type="protein sequence ID" value="RJL34079.1"/>
    <property type="molecule type" value="Genomic_DNA"/>
</dbReference>
<proteinExistence type="predicted"/>
<evidence type="ECO:0000256" key="2">
    <source>
        <dbReference type="ARBA" id="ARBA00022692"/>
    </source>
</evidence>
<evidence type="ECO:0000256" key="4">
    <source>
        <dbReference type="ARBA" id="ARBA00023136"/>
    </source>
</evidence>
<evidence type="ECO:0000256" key="1">
    <source>
        <dbReference type="ARBA" id="ARBA00022475"/>
    </source>
</evidence>
<dbReference type="Pfam" id="PF02300">
    <property type="entry name" value="Fumarate_red_C"/>
    <property type="match status" value="1"/>
</dbReference>
<gene>
    <name evidence="7" type="ORF">D5H75_06185</name>
</gene>
<keyword evidence="4 6" id="KW-0472">Membrane</keyword>
<keyword evidence="3 6" id="KW-1133">Transmembrane helix</keyword>
<dbReference type="SUPFAM" id="SSF81343">
    <property type="entry name" value="Fumarate reductase respiratory complex transmembrane subunits"/>
    <property type="match status" value="1"/>
</dbReference>
<feature type="transmembrane region" description="Helical" evidence="6">
    <location>
        <begin position="149"/>
        <end position="169"/>
    </location>
</feature>
<dbReference type="InterPro" id="IPR034804">
    <property type="entry name" value="SQR/QFR_C/D"/>
</dbReference>
<evidence type="ECO:0000313" key="8">
    <source>
        <dbReference type="Proteomes" id="UP000265768"/>
    </source>
</evidence>
<dbReference type="Gene3D" id="1.20.1300.10">
    <property type="entry name" value="Fumarate reductase/succinate dehydrogenase, transmembrane subunit"/>
    <property type="match status" value="1"/>
</dbReference>
<protein>
    <submittedName>
        <fullName evidence="7">Fumarate reductase subunit C</fullName>
    </submittedName>
</protein>
<dbReference type="OrthoDB" id="8909678at2"/>
<keyword evidence="8" id="KW-1185">Reference proteome</keyword>
<feature type="compositionally biased region" description="Gly residues" evidence="5">
    <location>
        <begin position="1"/>
        <end position="13"/>
    </location>
</feature>
<dbReference type="AlphaFoldDB" id="A0A3A4AZR9"/>